<gene>
    <name evidence="5" type="ORF">KQI42_20510</name>
</gene>
<evidence type="ECO:0000256" key="3">
    <source>
        <dbReference type="ARBA" id="ARBA00023002"/>
    </source>
</evidence>
<dbReference type="InterPro" id="IPR016166">
    <property type="entry name" value="FAD-bd_PCMH"/>
</dbReference>
<reference evidence="5 6" key="1">
    <citation type="submission" date="2021-06" db="EMBL/GenBank/DDBJ databases">
        <authorList>
            <person name="Sun Q."/>
            <person name="Li D."/>
        </authorList>
    </citation>
    <scope>NUCLEOTIDE SEQUENCE [LARGE SCALE GENOMIC DNA]</scope>
    <source>
        <strain evidence="5 6">MSJ-40</strain>
    </source>
</reference>
<evidence type="ECO:0000256" key="1">
    <source>
        <dbReference type="ARBA" id="ARBA00022630"/>
    </source>
</evidence>
<feature type="domain" description="FAD-binding PCMH-type" evidence="4">
    <location>
        <begin position="1"/>
        <end position="174"/>
    </location>
</feature>
<dbReference type="PANTHER" id="PTHR42659">
    <property type="entry name" value="XANTHINE DEHYDROGENASE SUBUNIT C-RELATED"/>
    <property type="match status" value="1"/>
</dbReference>
<evidence type="ECO:0000313" key="6">
    <source>
        <dbReference type="Proteomes" id="UP000749471"/>
    </source>
</evidence>
<keyword evidence="2" id="KW-0274">FAD</keyword>
<sequence length="279" mass="31380">MIPFDFEYYKPTTIEEAVNLYNKLKSAGKKPIYYGGGTEFISMARMHNVYTEAVIDIKGILECNIHELKNNELTIGSAVTLTNIAESNFFPLLSLTVKRIADHTVQDKITLGGNLAGTIIYREAVLPLMVADSEIVLASINGERRVPIMDAFNKRIQLADGEMIVQVIIKDNFITLPNIHVKRTKNEKIDYPLITIAALKDNNKIKIAFSGMCDYPLRSYIMEDILNDNTVSSMDKKISNAINNIPGKVLNDISGSSEYRKFMLHTMIHEALTNFEEVN</sequence>
<name>A0ABS6EC74_9FIRM</name>
<evidence type="ECO:0000259" key="4">
    <source>
        <dbReference type="PROSITE" id="PS51387"/>
    </source>
</evidence>
<accession>A0ABS6EC74</accession>
<dbReference type="RefSeq" id="WP_216522666.1">
    <property type="nucleotide sequence ID" value="NZ_JAHLPM010000036.1"/>
</dbReference>
<dbReference type="Pfam" id="PF00941">
    <property type="entry name" value="FAD_binding_5"/>
    <property type="match status" value="1"/>
</dbReference>
<proteinExistence type="predicted"/>
<evidence type="ECO:0000313" key="5">
    <source>
        <dbReference type="EMBL" id="MBU5440382.1"/>
    </source>
</evidence>
<keyword evidence="6" id="KW-1185">Reference proteome</keyword>
<dbReference type="PROSITE" id="PS51387">
    <property type="entry name" value="FAD_PCMH"/>
    <property type="match status" value="1"/>
</dbReference>
<protein>
    <submittedName>
        <fullName evidence="5">FAD binding domain-containing protein</fullName>
    </submittedName>
</protein>
<dbReference type="EMBL" id="JAHLPM010000036">
    <property type="protein sequence ID" value="MBU5440382.1"/>
    <property type="molecule type" value="Genomic_DNA"/>
</dbReference>
<organism evidence="5 6">
    <name type="scientific">Tissierella simiarum</name>
    <dbReference type="NCBI Taxonomy" id="2841534"/>
    <lineage>
        <taxon>Bacteria</taxon>
        <taxon>Bacillati</taxon>
        <taxon>Bacillota</taxon>
        <taxon>Tissierellia</taxon>
        <taxon>Tissierellales</taxon>
        <taxon>Tissierellaceae</taxon>
        <taxon>Tissierella</taxon>
    </lineage>
</organism>
<dbReference type="Proteomes" id="UP000749471">
    <property type="component" value="Unassembled WGS sequence"/>
</dbReference>
<evidence type="ECO:0000256" key="2">
    <source>
        <dbReference type="ARBA" id="ARBA00022827"/>
    </source>
</evidence>
<comment type="caution">
    <text evidence="5">The sequence shown here is derived from an EMBL/GenBank/DDBJ whole genome shotgun (WGS) entry which is preliminary data.</text>
</comment>
<keyword evidence="1" id="KW-0285">Flavoprotein</keyword>
<dbReference type="PANTHER" id="PTHR42659:SF2">
    <property type="entry name" value="XANTHINE DEHYDROGENASE SUBUNIT C-RELATED"/>
    <property type="match status" value="1"/>
</dbReference>
<dbReference type="InterPro" id="IPR002346">
    <property type="entry name" value="Mopterin_DH_FAD-bd"/>
</dbReference>
<keyword evidence="3" id="KW-0560">Oxidoreductase</keyword>
<dbReference type="InterPro" id="IPR051312">
    <property type="entry name" value="Diverse_Substr_Oxidored"/>
</dbReference>